<gene>
    <name evidence="5" type="ORF">G3O08_03475</name>
</gene>
<dbReference type="PANTHER" id="PTHR30244:SF34">
    <property type="entry name" value="DTDP-4-AMINO-4,6-DIDEOXYGALACTOSE TRANSAMINASE"/>
    <property type="match status" value="1"/>
</dbReference>
<name>A0A7K3WM69_9FLAO</name>
<evidence type="ECO:0000256" key="3">
    <source>
        <dbReference type="PIRSR" id="PIRSR000390-2"/>
    </source>
</evidence>
<protein>
    <submittedName>
        <fullName evidence="5">DegT/DnrJ/EryC1/StrS aminotransferase family protein</fullName>
    </submittedName>
</protein>
<feature type="active site" description="Proton acceptor" evidence="2">
    <location>
        <position position="197"/>
    </location>
</feature>
<evidence type="ECO:0000256" key="4">
    <source>
        <dbReference type="RuleBase" id="RU004508"/>
    </source>
</evidence>
<organism evidence="5 6">
    <name type="scientific">Cryomorpha ignava</name>
    <dbReference type="NCBI Taxonomy" id="101383"/>
    <lineage>
        <taxon>Bacteria</taxon>
        <taxon>Pseudomonadati</taxon>
        <taxon>Bacteroidota</taxon>
        <taxon>Flavobacteriia</taxon>
        <taxon>Flavobacteriales</taxon>
        <taxon>Cryomorphaceae</taxon>
        <taxon>Cryomorpha</taxon>
    </lineage>
</organism>
<dbReference type="SUPFAM" id="SSF53383">
    <property type="entry name" value="PLP-dependent transferases"/>
    <property type="match status" value="1"/>
</dbReference>
<dbReference type="EMBL" id="JAAGVY010000003">
    <property type="protein sequence ID" value="NEN22564.1"/>
    <property type="molecule type" value="Genomic_DNA"/>
</dbReference>
<comment type="similarity">
    <text evidence="1 4">Belongs to the DegT/DnrJ/EryC1 family.</text>
</comment>
<dbReference type="GO" id="GO:0000271">
    <property type="term" value="P:polysaccharide biosynthetic process"/>
    <property type="evidence" value="ECO:0007669"/>
    <property type="project" value="TreeGrafter"/>
</dbReference>
<dbReference type="InterPro" id="IPR015421">
    <property type="entry name" value="PyrdxlP-dep_Trfase_major"/>
</dbReference>
<dbReference type="Gene3D" id="3.90.1150.10">
    <property type="entry name" value="Aspartate Aminotransferase, domain 1"/>
    <property type="match status" value="1"/>
</dbReference>
<dbReference type="RefSeq" id="WP_163283288.1">
    <property type="nucleotide sequence ID" value="NZ_JAAGVY010000003.1"/>
</dbReference>
<reference evidence="5 6" key="1">
    <citation type="submission" date="2020-02" db="EMBL/GenBank/DDBJ databases">
        <title>Out from the shadows clarifying the taxonomy of the family Cryomorphaceae and related taxa by utilizing the GTDB taxonomic framework.</title>
        <authorList>
            <person name="Bowman J.P."/>
        </authorList>
    </citation>
    <scope>NUCLEOTIDE SEQUENCE [LARGE SCALE GENOMIC DNA]</scope>
    <source>
        <strain evidence="5 6">QSSC 1-22</strain>
    </source>
</reference>
<keyword evidence="3 4" id="KW-0663">Pyridoxal phosphate</keyword>
<keyword evidence="5" id="KW-0032">Aminotransferase</keyword>
<dbReference type="GO" id="GO:0030170">
    <property type="term" value="F:pyridoxal phosphate binding"/>
    <property type="evidence" value="ECO:0007669"/>
    <property type="project" value="TreeGrafter"/>
</dbReference>
<dbReference type="PIRSF" id="PIRSF000390">
    <property type="entry name" value="PLP_StrS"/>
    <property type="match status" value="1"/>
</dbReference>
<evidence type="ECO:0000313" key="5">
    <source>
        <dbReference type="EMBL" id="NEN22564.1"/>
    </source>
</evidence>
<evidence type="ECO:0000313" key="6">
    <source>
        <dbReference type="Proteomes" id="UP000486602"/>
    </source>
</evidence>
<dbReference type="GO" id="GO:0008483">
    <property type="term" value="F:transaminase activity"/>
    <property type="evidence" value="ECO:0007669"/>
    <property type="project" value="UniProtKB-KW"/>
</dbReference>
<feature type="modified residue" description="N6-(pyridoxal phosphate)lysine" evidence="3">
    <location>
        <position position="197"/>
    </location>
</feature>
<keyword evidence="5" id="KW-0808">Transferase</keyword>
<dbReference type="InterPro" id="IPR000653">
    <property type="entry name" value="DegT/StrS_aminotransferase"/>
</dbReference>
<dbReference type="Pfam" id="PF01041">
    <property type="entry name" value="DegT_DnrJ_EryC1"/>
    <property type="match status" value="2"/>
</dbReference>
<evidence type="ECO:0000256" key="1">
    <source>
        <dbReference type="ARBA" id="ARBA00037999"/>
    </source>
</evidence>
<dbReference type="PANTHER" id="PTHR30244">
    <property type="entry name" value="TRANSAMINASE"/>
    <property type="match status" value="1"/>
</dbReference>
<dbReference type="InterPro" id="IPR015424">
    <property type="entry name" value="PyrdxlP-dep_Trfase"/>
</dbReference>
<dbReference type="Proteomes" id="UP000486602">
    <property type="component" value="Unassembled WGS sequence"/>
</dbReference>
<evidence type="ECO:0000256" key="2">
    <source>
        <dbReference type="PIRSR" id="PIRSR000390-1"/>
    </source>
</evidence>
<dbReference type="Gene3D" id="3.40.640.10">
    <property type="entry name" value="Type I PLP-dependent aspartate aminotransferase-like (Major domain)"/>
    <property type="match status" value="1"/>
</dbReference>
<dbReference type="InterPro" id="IPR015422">
    <property type="entry name" value="PyrdxlP-dep_Trfase_small"/>
</dbReference>
<accession>A0A7K3WM69</accession>
<comment type="caution">
    <text evidence="5">The sequence shown here is derived from an EMBL/GenBank/DDBJ whole genome shotgun (WGS) entry which is preliminary data.</text>
</comment>
<proteinExistence type="inferred from homology"/>
<keyword evidence="6" id="KW-1185">Reference proteome</keyword>
<dbReference type="CDD" id="cd00616">
    <property type="entry name" value="AHBA_syn"/>
    <property type="match status" value="1"/>
</dbReference>
<dbReference type="AlphaFoldDB" id="A0A7K3WM69"/>
<sequence length="414" mass="45934">MIPFSPPRIDQAIIDAVTDTLLSGWITTGPKTKKFEKDITAYTDAKITACFNSATAGMELMLRWYGIGIGDEVILPAYTYCATANVVLHCGATPVMVDTLPDGFNLDPQKVRQAVSERTKAIVPVDIAGTPCDYDGLWAILNDAKVKALFHPKTEAQQKLGRILLMADSAHGFGARYKGKMLGSIADVTAFSFHAVKNLTTAEGGAVCLNLPENFDHDEIYKTLTIMSLHGQSKDALAKTQKGAWRYDVLFPGYKCNMTDIQAAIGLVELGRYNSETTPRRRELCALYQRGLEKFDWAILPEFSFDDDTESSYHLYQLRIAGATESQRDAIIQKIADSDIAVNVHFLPLPMLTAYRNLGYMMSDYPNAQKQYENEISLPLFYNLKDVEVVEVVNAVSNAVAEVLKLEHAQKPLR</sequence>